<evidence type="ECO:0000256" key="4">
    <source>
        <dbReference type="ARBA" id="ARBA00022485"/>
    </source>
</evidence>
<evidence type="ECO:0000256" key="3">
    <source>
        <dbReference type="ARBA" id="ARBA00022475"/>
    </source>
</evidence>
<evidence type="ECO:0000256" key="7">
    <source>
        <dbReference type="ARBA" id="ARBA00022737"/>
    </source>
</evidence>
<evidence type="ECO:0000313" key="13">
    <source>
        <dbReference type="EMBL" id="BAE45338.1"/>
    </source>
</evidence>
<keyword evidence="10" id="KW-0472">Membrane</keyword>
<evidence type="ECO:0000256" key="9">
    <source>
        <dbReference type="ARBA" id="ARBA00023014"/>
    </source>
</evidence>
<reference evidence="13" key="1">
    <citation type="journal article" date="2006" name="Appl. Microbiol. Biotechnol.">
        <title>Isolation and transcriptional analysis of novel tetrachloroethene reductive dehalogenase gene from Desulfitobacterium sp. strain KBC1.</title>
        <authorList>
            <person name="Tsukagoshi N."/>
            <person name="Ezaki S."/>
            <person name="Uenaka T."/>
            <person name="Suzuki N."/>
            <person name="Kurane R."/>
        </authorList>
    </citation>
    <scope>NUCLEOTIDE SEQUENCE</scope>
    <source>
        <strain evidence="13">KBC1</strain>
    </source>
</reference>
<dbReference type="Pfam" id="PF13486">
    <property type="entry name" value="Dehalogenase"/>
    <property type="match status" value="1"/>
</dbReference>
<dbReference type="InterPro" id="IPR006311">
    <property type="entry name" value="TAT_signal"/>
</dbReference>
<evidence type="ECO:0000256" key="2">
    <source>
        <dbReference type="ARBA" id="ARBA00004236"/>
    </source>
</evidence>
<dbReference type="GO" id="GO:0046872">
    <property type="term" value="F:metal ion binding"/>
    <property type="evidence" value="ECO:0007669"/>
    <property type="project" value="UniProtKB-KW"/>
</dbReference>
<keyword evidence="6" id="KW-0732">Signal</keyword>
<keyword evidence="7" id="KW-0677">Repeat</keyword>
<comment type="cofactor">
    <cofactor evidence="11">
        <name>corrinoid</name>
        <dbReference type="ChEBI" id="CHEBI:33913"/>
    </cofactor>
</comment>
<sequence>MDREKENTLDQKEEKRSVGISRRNFFKASGIAAGVAALGLVTKSQPVYAGQESESAIVNFAVQEVDQSPYNLPPFANAENLKRYELGKNAFYSKELSMDKFGGNPWHIEAEKYIVKFIKEGVPGYSLMDNAFYDAAWASYKGTPLFSWEPLGVSNIKRAETVGKWEATPEQNNRYIKKVANEYGSGDTGVAVLNEQWFLSQDEKGKPYVFSTEHSKPTITEEAYYIPKTMNRVIVMLAPMNPNMLKYAPTTLSEATVGTEYSQMAESAGKMAEFIRGLGYNAIPMGNDASLSVPIAIDAGLGELGRHGLLVHPEYGSSVRISKVLTDLPIAPDKPISFGAAEFCRTCMKCAEACPSESISKDKDPSDKVACASNNPGMKKWYVNTWTCLNQWVENGGGCNICLSACPYNKPKTWIHDVVKGVSAKTTVFNSTFATLDDALGYGTHDKNPKEFWDSDKNVPKWW</sequence>
<comment type="subcellular location">
    <subcellularLocation>
        <location evidence="2">Cell membrane</location>
    </subcellularLocation>
</comment>
<accession>Q3LHG0</accession>
<keyword evidence="5" id="KW-0479">Metal-binding</keyword>
<dbReference type="SUPFAM" id="SSF54862">
    <property type="entry name" value="4Fe-4S ferredoxins"/>
    <property type="match status" value="1"/>
</dbReference>
<dbReference type="GO" id="GO:0051539">
    <property type="term" value="F:4 iron, 4 sulfur cluster binding"/>
    <property type="evidence" value="ECO:0007669"/>
    <property type="project" value="UniProtKB-KW"/>
</dbReference>
<evidence type="ECO:0000256" key="5">
    <source>
        <dbReference type="ARBA" id="ARBA00022723"/>
    </source>
</evidence>
<gene>
    <name evidence="13" type="primary">prdA</name>
</gene>
<keyword evidence="8" id="KW-0408">Iron</keyword>
<dbReference type="InterPro" id="IPR012832">
    <property type="entry name" value="RDH"/>
</dbReference>
<comment type="cofactor">
    <cofactor evidence="1">
        <name>[4Fe-4S] cluster</name>
        <dbReference type="ChEBI" id="CHEBI:49883"/>
    </cofactor>
</comment>
<dbReference type="Pfam" id="PF13484">
    <property type="entry name" value="Fer4_16"/>
    <property type="match status" value="1"/>
</dbReference>
<name>Q3LHG0_9FIRM</name>
<feature type="domain" description="4Fe-4S ferredoxin-type" evidence="12">
    <location>
        <begin position="334"/>
        <end position="364"/>
    </location>
</feature>
<dbReference type="PROSITE" id="PS51379">
    <property type="entry name" value="4FE4S_FER_2"/>
    <property type="match status" value="1"/>
</dbReference>
<dbReference type="InterPro" id="IPR028894">
    <property type="entry name" value="RDH_dom"/>
</dbReference>
<dbReference type="PROSITE" id="PS51318">
    <property type="entry name" value="TAT"/>
    <property type="match status" value="1"/>
</dbReference>
<dbReference type="NCBIfam" id="TIGR02486">
    <property type="entry name" value="RDH"/>
    <property type="match status" value="1"/>
</dbReference>
<dbReference type="InterPro" id="IPR017896">
    <property type="entry name" value="4Fe4S_Fe-S-bd"/>
</dbReference>
<protein>
    <submittedName>
        <fullName evidence="13">Tetrachloroethene reductive dehalogenase</fullName>
    </submittedName>
</protein>
<evidence type="ECO:0000256" key="8">
    <source>
        <dbReference type="ARBA" id="ARBA00023004"/>
    </source>
</evidence>
<evidence type="ECO:0000259" key="12">
    <source>
        <dbReference type="PROSITE" id="PS51379"/>
    </source>
</evidence>
<dbReference type="AlphaFoldDB" id="Q3LHG0"/>
<dbReference type="GO" id="GO:0005886">
    <property type="term" value="C:plasma membrane"/>
    <property type="evidence" value="ECO:0007669"/>
    <property type="project" value="UniProtKB-SubCell"/>
</dbReference>
<evidence type="ECO:0000256" key="6">
    <source>
        <dbReference type="ARBA" id="ARBA00022729"/>
    </source>
</evidence>
<evidence type="ECO:0000256" key="11">
    <source>
        <dbReference type="ARBA" id="ARBA00029374"/>
    </source>
</evidence>
<dbReference type="PROSITE" id="PS00198">
    <property type="entry name" value="4FE4S_FER_1"/>
    <property type="match status" value="1"/>
</dbReference>
<dbReference type="NCBIfam" id="TIGR01409">
    <property type="entry name" value="TAT_signal_seq"/>
    <property type="match status" value="1"/>
</dbReference>
<dbReference type="InterPro" id="IPR017900">
    <property type="entry name" value="4Fe4S_Fe_S_CS"/>
</dbReference>
<dbReference type="EMBL" id="AB194706">
    <property type="protein sequence ID" value="BAE45338.1"/>
    <property type="molecule type" value="Genomic_DNA"/>
</dbReference>
<dbReference type="InterPro" id="IPR019546">
    <property type="entry name" value="TAT_signal_bac_arc"/>
</dbReference>
<proteinExistence type="predicted"/>
<dbReference type="Gene3D" id="3.30.70.20">
    <property type="match status" value="1"/>
</dbReference>
<organism evidence="13">
    <name type="scientific">Desulfitobacterium sp. KBC1</name>
    <dbReference type="NCBI Taxonomy" id="300675"/>
    <lineage>
        <taxon>Bacteria</taxon>
        <taxon>Bacillati</taxon>
        <taxon>Bacillota</taxon>
        <taxon>Clostridia</taxon>
        <taxon>Eubacteriales</taxon>
        <taxon>Desulfitobacteriaceae</taxon>
        <taxon>Desulfitobacterium</taxon>
    </lineage>
</organism>
<dbReference type="PANTHER" id="PTHR42827">
    <property type="entry name" value="IRON-SULFUR CLUSTER-BINDING PROTEIN-RELATED"/>
    <property type="match status" value="1"/>
</dbReference>
<evidence type="ECO:0000256" key="1">
    <source>
        <dbReference type="ARBA" id="ARBA00001966"/>
    </source>
</evidence>
<evidence type="ECO:0000256" key="10">
    <source>
        <dbReference type="ARBA" id="ARBA00023136"/>
    </source>
</evidence>
<keyword evidence="4" id="KW-0004">4Fe-4S</keyword>
<dbReference type="PANTHER" id="PTHR42827:SF1">
    <property type="entry name" value="IRON-SULFUR CLUSTER-BINDING PROTEIN"/>
    <property type="match status" value="1"/>
</dbReference>
<keyword evidence="9" id="KW-0411">Iron-sulfur</keyword>
<keyword evidence="3" id="KW-1003">Cell membrane</keyword>